<dbReference type="InterPro" id="IPR042868">
    <property type="entry name" value="PHYHIP/PHYHIPL"/>
</dbReference>
<dbReference type="EMBL" id="KB203567">
    <property type="protein sequence ID" value="ESO83854.1"/>
    <property type="molecule type" value="Genomic_DNA"/>
</dbReference>
<dbReference type="KEGG" id="lgi:LOTGIDRAFT_168899"/>
<dbReference type="GeneID" id="20241001"/>
<keyword evidence="3" id="KW-1185">Reference proteome</keyword>
<dbReference type="InterPro" id="IPR045545">
    <property type="entry name" value="PHYIP/PHIPL_C"/>
</dbReference>
<name>V4B5S0_LOTGI</name>
<proteinExistence type="predicted"/>
<gene>
    <name evidence="2" type="ORF">LOTGIDRAFT_168899</name>
</gene>
<feature type="domain" description="Phytanoyl-CoA hydroxylase-interacting protein-like C-terminal" evidence="1">
    <location>
        <begin position="199"/>
        <end position="370"/>
    </location>
</feature>
<protein>
    <recommendedName>
        <fullName evidence="1">Phytanoyl-CoA hydroxylase-interacting protein-like C-terminal domain-containing protein</fullName>
    </recommendedName>
</protein>
<dbReference type="AlphaFoldDB" id="V4B5S0"/>
<dbReference type="Proteomes" id="UP000030746">
    <property type="component" value="Unassembled WGS sequence"/>
</dbReference>
<dbReference type="OMA" id="CCNTEFN"/>
<dbReference type="PANTHER" id="PTHR15698:SF10">
    <property type="entry name" value="PHYTANOYL-COA HYDROXYLASE-INTERACTING PROTEIN-LIKE C-TERMINAL DOMAIN-CONTAINING PROTEIN"/>
    <property type="match status" value="1"/>
</dbReference>
<dbReference type="RefSeq" id="XP_009065433.1">
    <property type="nucleotide sequence ID" value="XM_009067185.1"/>
</dbReference>
<dbReference type="PANTHER" id="PTHR15698">
    <property type="entry name" value="PROTEIN CBG15099"/>
    <property type="match status" value="1"/>
</dbReference>
<sequence length="390" mass="45029">MAQKKVKIGRKEFDYNLPNNPDINRFIIKVHNETANQRSIYFFTKMEEWILMANDEDCVFMTIYGTRDNGEVLSKAYHKPATSGEIENLSRSMDSEILNKIDCEVKERVPLPNVSHPVFIPNASQERGTNFYVQILKHGNTEFIQLSTSVNNEIKDSTIELQSRRTYKCKLYKVDKHDEQCVLTASSTDLLKTRNCQRDVEKLMEKATSYIQGHSVYSVNYLYRNKPSCHPTILQSKKTGIIAKYLKDNNGDQYSSINNNICGLHFSATPANSSGDLPKGSIFGDYRIMIFPEYLVDGCHLYFADFFCMPRKKHWVTLVLTKAESEEDDFCQNRLVKLDIENNPFFYKVGASYKVTSLDVEILYTEDINLNEMRLKVGFQEKIPQLVKTE</sequence>
<accession>V4B5S0</accession>
<dbReference type="HOGENOM" id="CLU_618623_0_0_1"/>
<dbReference type="OrthoDB" id="6132336at2759"/>
<reference evidence="2 3" key="1">
    <citation type="journal article" date="2013" name="Nature">
        <title>Insights into bilaterian evolution from three spiralian genomes.</title>
        <authorList>
            <person name="Simakov O."/>
            <person name="Marletaz F."/>
            <person name="Cho S.J."/>
            <person name="Edsinger-Gonzales E."/>
            <person name="Havlak P."/>
            <person name="Hellsten U."/>
            <person name="Kuo D.H."/>
            <person name="Larsson T."/>
            <person name="Lv J."/>
            <person name="Arendt D."/>
            <person name="Savage R."/>
            <person name="Osoegawa K."/>
            <person name="de Jong P."/>
            <person name="Grimwood J."/>
            <person name="Chapman J.A."/>
            <person name="Shapiro H."/>
            <person name="Aerts A."/>
            <person name="Otillar R.P."/>
            <person name="Terry A.Y."/>
            <person name="Boore J.L."/>
            <person name="Grigoriev I.V."/>
            <person name="Lindberg D.R."/>
            <person name="Seaver E.C."/>
            <person name="Weisblat D.A."/>
            <person name="Putnam N.H."/>
            <person name="Rokhsar D.S."/>
        </authorList>
    </citation>
    <scope>NUCLEOTIDE SEQUENCE [LARGE SCALE GENOMIC DNA]</scope>
</reference>
<evidence type="ECO:0000313" key="3">
    <source>
        <dbReference type="Proteomes" id="UP000030746"/>
    </source>
</evidence>
<dbReference type="CTD" id="20241001"/>
<evidence type="ECO:0000259" key="1">
    <source>
        <dbReference type="Pfam" id="PF19281"/>
    </source>
</evidence>
<organism evidence="2 3">
    <name type="scientific">Lottia gigantea</name>
    <name type="common">Giant owl limpet</name>
    <dbReference type="NCBI Taxonomy" id="225164"/>
    <lineage>
        <taxon>Eukaryota</taxon>
        <taxon>Metazoa</taxon>
        <taxon>Spiralia</taxon>
        <taxon>Lophotrochozoa</taxon>
        <taxon>Mollusca</taxon>
        <taxon>Gastropoda</taxon>
        <taxon>Patellogastropoda</taxon>
        <taxon>Lottioidea</taxon>
        <taxon>Lottiidae</taxon>
        <taxon>Lottia</taxon>
    </lineage>
</organism>
<dbReference type="Pfam" id="PF19281">
    <property type="entry name" value="PHYHIP_C"/>
    <property type="match status" value="1"/>
</dbReference>
<evidence type="ECO:0000313" key="2">
    <source>
        <dbReference type="EMBL" id="ESO83854.1"/>
    </source>
</evidence>